<dbReference type="PANTHER" id="PTHR12810:SF0">
    <property type="entry name" value="SMALL RIBOSOMAL SUBUNIT PROTEIN MS29"/>
    <property type="match status" value="1"/>
</dbReference>
<keyword evidence="4" id="KW-0689">Ribosomal protein</keyword>
<dbReference type="EMBL" id="JBGBPQ010000021">
    <property type="protein sequence ID" value="KAL1503636.1"/>
    <property type="molecule type" value="Genomic_DNA"/>
</dbReference>
<gene>
    <name evidence="8" type="ORF">AB1Y20_012110</name>
</gene>
<accession>A0AB34IPZ9</accession>
<dbReference type="GO" id="GO:0005763">
    <property type="term" value="C:mitochondrial small ribosomal subunit"/>
    <property type="evidence" value="ECO:0007669"/>
    <property type="project" value="TreeGrafter"/>
</dbReference>
<evidence type="ECO:0000313" key="9">
    <source>
        <dbReference type="Proteomes" id="UP001515480"/>
    </source>
</evidence>
<protein>
    <recommendedName>
        <fullName evidence="7">Small ribosomal subunit protein mS29</fullName>
    </recommendedName>
</protein>
<evidence type="ECO:0000256" key="7">
    <source>
        <dbReference type="ARBA" id="ARBA00035140"/>
    </source>
</evidence>
<evidence type="ECO:0000256" key="2">
    <source>
        <dbReference type="ARBA" id="ARBA00009863"/>
    </source>
</evidence>
<organism evidence="8 9">
    <name type="scientific">Prymnesium parvum</name>
    <name type="common">Toxic golden alga</name>
    <dbReference type="NCBI Taxonomy" id="97485"/>
    <lineage>
        <taxon>Eukaryota</taxon>
        <taxon>Haptista</taxon>
        <taxon>Haptophyta</taxon>
        <taxon>Prymnesiophyceae</taxon>
        <taxon>Prymnesiales</taxon>
        <taxon>Prymnesiaceae</taxon>
        <taxon>Prymnesium</taxon>
    </lineage>
</organism>
<evidence type="ECO:0000256" key="3">
    <source>
        <dbReference type="ARBA" id="ARBA00022946"/>
    </source>
</evidence>
<dbReference type="Pfam" id="PF10236">
    <property type="entry name" value="DAP3"/>
    <property type="match status" value="1"/>
</dbReference>
<dbReference type="Proteomes" id="UP001515480">
    <property type="component" value="Unassembled WGS sequence"/>
</dbReference>
<evidence type="ECO:0000256" key="5">
    <source>
        <dbReference type="ARBA" id="ARBA00023128"/>
    </source>
</evidence>
<dbReference type="InterPro" id="IPR019368">
    <property type="entry name" value="Ribosomal_mS29"/>
</dbReference>
<evidence type="ECO:0000256" key="4">
    <source>
        <dbReference type="ARBA" id="ARBA00022980"/>
    </source>
</evidence>
<name>A0AB34IPZ9_PRYPA</name>
<keyword evidence="3" id="KW-0809">Transit peptide</keyword>
<comment type="similarity">
    <text evidence="2">Belongs to the mitochondrion-specific ribosomal protein mS29 family.</text>
</comment>
<evidence type="ECO:0000256" key="6">
    <source>
        <dbReference type="ARBA" id="ARBA00023274"/>
    </source>
</evidence>
<proteinExistence type="inferred from homology"/>
<keyword evidence="6" id="KW-0687">Ribonucleoprotein</keyword>
<comment type="caution">
    <text evidence="8">The sequence shown here is derived from an EMBL/GenBank/DDBJ whole genome shotgun (WGS) entry which is preliminary data.</text>
</comment>
<evidence type="ECO:0000313" key="8">
    <source>
        <dbReference type="EMBL" id="KAL1503636.1"/>
    </source>
</evidence>
<evidence type="ECO:0000256" key="1">
    <source>
        <dbReference type="ARBA" id="ARBA00004173"/>
    </source>
</evidence>
<sequence length="461" mass="50915">MSLAMRATRSLRAARAVRRVSDVASAADVSRGSVREARNILLAERALPSPAFVPQGRRLAVEASRLFCGSDPLHHTASDVGRYFQFDGATTVFDEVFYHHGLLGEHFRGAATRLRSSALMVREAGLRLRDELLEAEARGGLAAAPPLMVDGPAGCGKSALLNYAVACCHQAGWLVVVVPYAADWTMGLSARTVQWPNEAYRLADSTYFKQLPPRLRAEGLYEAPDASYNFLLSHALSQQEKFGRVLIKDEERKAYYAPHAADAAKGPTLADLLRMVLEDATDSFEEFPVAVRPVYDFLEELKTATEVPVLLVVDGWNRFHQMASSTQWNSPVPLHGQQLLVPRILGDLQYGEQMANGIMLGAVTRSSARPLAVPLGLRKFIPPPFDFSRPRSLPPSLRRALRKVTAYSFEETQRALEFYAYAGHIQNPGLENPLRTGELNRKVHLMTAGVGSDVFKLCEQM</sequence>
<keyword evidence="5" id="KW-0496">Mitochondrion</keyword>
<reference evidence="8 9" key="1">
    <citation type="journal article" date="2024" name="Science">
        <title>Giant polyketide synthase enzymes in the biosynthesis of giant marine polyether toxins.</title>
        <authorList>
            <person name="Fallon T.R."/>
            <person name="Shende V.V."/>
            <person name="Wierzbicki I.H."/>
            <person name="Pendleton A.L."/>
            <person name="Watervoot N.F."/>
            <person name="Auber R.P."/>
            <person name="Gonzalez D.J."/>
            <person name="Wisecaver J.H."/>
            <person name="Moore B.S."/>
        </authorList>
    </citation>
    <scope>NUCLEOTIDE SEQUENCE [LARGE SCALE GENOMIC DNA]</scope>
    <source>
        <strain evidence="8 9">12B1</strain>
    </source>
</reference>
<dbReference type="GO" id="GO:0003735">
    <property type="term" value="F:structural constituent of ribosome"/>
    <property type="evidence" value="ECO:0007669"/>
    <property type="project" value="TreeGrafter"/>
</dbReference>
<comment type="subcellular location">
    <subcellularLocation>
        <location evidence="1">Mitochondrion</location>
    </subcellularLocation>
</comment>
<dbReference type="PANTHER" id="PTHR12810">
    <property type="entry name" value="MITOCHONDRIAL 28S RIBOSOMAL PROTEIN S29"/>
    <property type="match status" value="1"/>
</dbReference>
<dbReference type="AlphaFoldDB" id="A0AB34IPZ9"/>
<keyword evidence="9" id="KW-1185">Reference proteome</keyword>